<accession>A0A2I1MQH2</accession>
<evidence type="ECO:0000256" key="6">
    <source>
        <dbReference type="ARBA" id="ARBA00022741"/>
    </source>
</evidence>
<keyword evidence="4" id="KW-1003">Cell membrane</keyword>
<dbReference type="InterPro" id="IPR013563">
    <property type="entry name" value="Oligopep_ABC_C"/>
</dbReference>
<dbReference type="PANTHER" id="PTHR43297">
    <property type="entry name" value="OLIGOPEPTIDE TRANSPORT ATP-BINDING PROTEIN APPD"/>
    <property type="match status" value="1"/>
</dbReference>
<evidence type="ECO:0000313" key="11">
    <source>
        <dbReference type="EMBL" id="PKZ22351.1"/>
    </source>
</evidence>
<evidence type="ECO:0000313" key="12">
    <source>
        <dbReference type="Proteomes" id="UP000234239"/>
    </source>
</evidence>
<dbReference type="InterPro" id="IPR003439">
    <property type="entry name" value="ABC_transporter-like_ATP-bd"/>
</dbReference>
<dbReference type="Proteomes" id="UP000234239">
    <property type="component" value="Unassembled WGS sequence"/>
</dbReference>
<dbReference type="GO" id="GO:0015833">
    <property type="term" value="P:peptide transport"/>
    <property type="evidence" value="ECO:0007669"/>
    <property type="project" value="InterPro"/>
</dbReference>
<evidence type="ECO:0000256" key="5">
    <source>
        <dbReference type="ARBA" id="ARBA00022519"/>
    </source>
</evidence>
<dbReference type="Pfam" id="PF00005">
    <property type="entry name" value="ABC_tran"/>
    <property type="match status" value="1"/>
</dbReference>
<evidence type="ECO:0000259" key="10">
    <source>
        <dbReference type="PROSITE" id="PS50893"/>
    </source>
</evidence>
<sequence length="305" mass="34322">MTWRSDNMANEALEIQELTVVSQPRFKPDQELIHRVSTSFSQGRITGLVGESGSGKTMLMKAVMQLLPQRVSVSQGEIRWQGQVLAEGDPLPFSMIFQDPLSSLNSLRTVAYHLNEVIERFYDLDQAGRQDLMLDYLDKVGIAKGRQVLDLYPHELSGGMIQRIMICLALLKRPQILIADEPTTALDVTIQAQILDILKRLNQEEGLTIIFVSHDLAVIRELCHEVKVMYDGKIVEEAPVAHLFDHPAHPYTQELIRSVPAGQHKERLHEMQPVHLSQADKAQSQLRVISDAHKVLGGVDTWTNA</sequence>
<evidence type="ECO:0000256" key="7">
    <source>
        <dbReference type="ARBA" id="ARBA00022840"/>
    </source>
</evidence>
<evidence type="ECO:0000256" key="1">
    <source>
        <dbReference type="ARBA" id="ARBA00004202"/>
    </source>
</evidence>
<dbReference type="Gene3D" id="3.40.50.300">
    <property type="entry name" value="P-loop containing nucleotide triphosphate hydrolases"/>
    <property type="match status" value="1"/>
</dbReference>
<proteinExistence type="inferred from homology"/>
<dbReference type="AlphaFoldDB" id="A0A2I1MQH2"/>
<dbReference type="SMART" id="SM00382">
    <property type="entry name" value="AAA"/>
    <property type="match status" value="1"/>
</dbReference>
<dbReference type="PANTHER" id="PTHR43297:SF14">
    <property type="entry name" value="ATPASE AAA-TYPE CORE DOMAIN-CONTAINING PROTEIN"/>
    <property type="match status" value="1"/>
</dbReference>
<dbReference type="InterPro" id="IPR027417">
    <property type="entry name" value="P-loop_NTPase"/>
</dbReference>
<dbReference type="GO" id="GO:0005524">
    <property type="term" value="F:ATP binding"/>
    <property type="evidence" value="ECO:0007669"/>
    <property type="project" value="UniProtKB-KW"/>
</dbReference>
<evidence type="ECO:0000256" key="3">
    <source>
        <dbReference type="ARBA" id="ARBA00022448"/>
    </source>
</evidence>
<keyword evidence="3" id="KW-0813">Transport</keyword>
<dbReference type="CDD" id="cd03257">
    <property type="entry name" value="ABC_NikE_OppD_transporters"/>
    <property type="match status" value="1"/>
</dbReference>
<dbReference type="GO" id="GO:0005886">
    <property type="term" value="C:plasma membrane"/>
    <property type="evidence" value="ECO:0007669"/>
    <property type="project" value="UniProtKB-SubCell"/>
</dbReference>
<evidence type="ECO:0000256" key="9">
    <source>
        <dbReference type="ARBA" id="ARBA00023136"/>
    </source>
</evidence>
<dbReference type="InterPro" id="IPR050388">
    <property type="entry name" value="ABC_Ni/Peptide_Import"/>
</dbReference>
<comment type="caution">
    <text evidence="11">The sequence shown here is derived from an EMBL/GenBank/DDBJ whole genome shotgun (WGS) entry which is preliminary data.</text>
</comment>
<dbReference type="EMBL" id="PKGY01000002">
    <property type="protein sequence ID" value="PKZ22351.1"/>
    <property type="molecule type" value="Genomic_DNA"/>
</dbReference>
<keyword evidence="9" id="KW-0472">Membrane</keyword>
<dbReference type="Pfam" id="PF08352">
    <property type="entry name" value="oligo_HPY"/>
    <property type="match status" value="1"/>
</dbReference>
<protein>
    <submittedName>
        <fullName evidence="11">ABC transporter ATP-binding protein</fullName>
    </submittedName>
</protein>
<dbReference type="SUPFAM" id="SSF52540">
    <property type="entry name" value="P-loop containing nucleoside triphosphate hydrolases"/>
    <property type="match status" value="1"/>
</dbReference>
<dbReference type="OrthoDB" id="9802264at2"/>
<keyword evidence="5" id="KW-0997">Cell inner membrane</keyword>
<evidence type="ECO:0000256" key="4">
    <source>
        <dbReference type="ARBA" id="ARBA00022475"/>
    </source>
</evidence>
<name>A0A2I1MQH2_9LACT</name>
<dbReference type="InterPro" id="IPR017871">
    <property type="entry name" value="ABC_transporter-like_CS"/>
</dbReference>
<keyword evidence="8" id="KW-1278">Translocase</keyword>
<evidence type="ECO:0000256" key="2">
    <source>
        <dbReference type="ARBA" id="ARBA00005417"/>
    </source>
</evidence>
<dbReference type="PROSITE" id="PS00211">
    <property type="entry name" value="ABC_TRANSPORTER_1"/>
    <property type="match status" value="1"/>
</dbReference>
<gene>
    <name evidence="11" type="ORF">CYJ28_04345</name>
</gene>
<comment type="subcellular location">
    <subcellularLocation>
        <location evidence="1">Cell membrane</location>
        <topology evidence="1">Peripheral membrane protein</topology>
    </subcellularLocation>
</comment>
<comment type="similarity">
    <text evidence="2">Belongs to the ABC transporter superfamily.</text>
</comment>
<dbReference type="GO" id="GO:0016887">
    <property type="term" value="F:ATP hydrolysis activity"/>
    <property type="evidence" value="ECO:0007669"/>
    <property type="project" value="InterPro"/>
</dbReference>
<evidence type="ECO:0000256" key="8">
    <source>
        <dbReference type="ARBA" id="ARBA00022967"/>
    </source>
</evidence>
<keyword evidence="7 11" id="KW-0067">ATP-binding</keyword>
<dbReference type="InterPro" id="IPR003593">
    <property type="entry name" value="AAA+_ATPase"/>
</dbReference>
<keyword evidence="6" id="KW-0547">Nucleotide-binding</keyword>
<organism evidence="11 12">
    <name type="scientific">Aerococcus sanguinicola</name>
    <dbReference type="NCBI Taxonomy" id="119206"/>
    <lineage>
        <taxon>Bacteria</taxon>
        <taxon>Bacillati</taxon>
        <taxon>Bacillota</taxon>
        <taxon>Bacilli</taxon>
        <taxon>Lactobacillales</taxon>
        <taxon>Aerococcaceae</taxon>
        <taxon>Aerococcus</taxon>
    </lineage>
</organism>
<feature type="domain" description="ABC transporter" evidence="10">
    <location>
        <begin position="13"/>
        <end position="256"/>
    </location>
</feature>
<reference evidence="11 12" key="1">
    <citation type="submission" date="2017-12" db="EMBL/GenBank/DDBJ databases">
        <title>Phylogenetic diversity of female urinary microbiome.</title>
        <authorList>
            <person name="Thomas-White K."/>
            <person name="Wolfe A.J."/>
        </authorList>
    </citation>
    <scope>NUCLEOTIDE SEQUENCE [LARGE SCALE GENOMIC DNA]</scope>
    <source>
        <strain evidence="11 12">UMB0139</strain>
    </source>
</reference>
<dbReference type="PROSITE" id="PS50893">
    <property type="entry name" value="ABC_TRANSPORTER_2"/>
    <property type="match status" value="1"/>
</dbReference>